<dbReference type="PANTHER" id="PTHR43236:SF1">
    <property type="entry name" value="BLL7220 PROTEIN"/>
    <property type="match status" value="1"/>
</dbReference>
<name>A0A974PHT6_9BACL</name>
<evidence type="ECO:0000259" key="1">
    <source>
        <dbReference type="Pfam" id="PF06114"/>
    </source>
</evidence>
<proteinExistence type="predicted"/>
<feature type="domain" description="IrrE N-terminal-like" evidence="1">
    <location>
        <begin position="27"/>
        <end position="136"/>
    </location>
</feature>
<accession>A0A974PHT6</accession>
<dbReference type="AlphaFoldDB" id="A0A974PHT6"/>
<organism evidence="2 3">
    <name type="scientific">Paenibacillus sonchi</name>
    <dbReference type="NCBI Taxonomy" id="373687"/>
    <lineage>
        <taxon>Bacteria</taxon>
        <taxon>Bacillati</taxon>
        <taxon>Bacillota</taxon>
        <taxon>Bacilli</taxon>
        <taxon>Bacillales</taxon>
        <taxon>Paenibacillaceae</taxon>
        <taxon>Paenibacillus</taxon>
        <taxon>Paenibacillus sonchi group</taxon>
    </lineage>
</organism>
<evidence type="ECO:0000313" key="3">
    <source>
        <dbReference type="Proteomes" id="UP000595841"/>
    </source>
</evidence>
<dbReference type="Proteomes" id="UP000595841">
    <property type="component" value="Chromosome"/>
</dbReference>
<dbReference type="Pfam" id="PF06114">
    <property type="entry name" value="Peptidase_M78"/>
    <property type="match status" value="1"/>
</dbReference>
<dbReference type="InterPro" id="IPR010359">
    <property type="entry name" value="IrrE_HExxH"/>
</dbReference>
<dbReference type="KEGG" id="pson:JI735_19145"/>
<dbReference type="Gene3D" id="1.10.10.2910">
    <property type="match status" value="1"/>
</dbReference>
<evidence type="ECO:0000313" key="2">
    <source>
        <dbReference type="EMBL" id="QQZ64229.1"/>
    </source>
</evidence>
<dbReference type="InterPro" id="IPR052345">
    <property type="entry name" value="Rad_response_metalloprotease"/>
</dbReference>
<dbReference type="PANTHER" id="PTHR43236">
    <property type="entry name" value="ANTITOXIN HIGA1"/>
    <property type="match status" value="1"/>
</dbReference>
<protein>
    <submittedName>
        <fullName evidence="2">ImmA/IrrE family metallo-endopeptidase</fullName>
    </submittedName>
</protein>
<gene>
    <name evidence="2" type="ORF">JI735_19145</name>
</gene>
<sequence length="156" mass="18146">MGDSMIKHAVTQLVKKYRTNDPFDIASQKNILVFFELLGEMFGYYNYNRRFQMIHINSEAKIEEQRFTCAHELGHAILHSNVNTPFLRKHTLYSVDRIEKEANRFAVELLVPDELLLKGATIQEVAALCGIPEEVAKLKELSNRSFWQNEDSFFHP</sequence>
<dbReference type="EMBL" id="CP068595">
    <property type="protein sequence ID" value="QQZ64229.1"/>
    <property type="molecule type" value="Genomic_DNA"/>
</dbReference>
<reference evidence="2 3" key="1">
    <citation type="submission" date="2021-01" db="EMBL/GenBank/DDBJ databases">
        <title>Whole genome sequence of Paenibacillus sonchi LMG 24727 for comparative genomics.</title>
        <authorList>
            <person name="Lee G."/>
            <person name="Kim M.-J."/>
            <person name="Lim K."/>
            <person name="Shin J.-H."/>
        </authorList>
    </citation>
    <scope>NUCLEOTIDE SEQUENCE [LARGE SCALE GENOMIC DNA]</scope>
    <source>
        <strain evidence="2 3">LMG 24727</strain>
    </source>
</reference>
<keyword evidence="3" id="KW-1185">Reference proteome</keyword>